<dbReference type="EMBL" id="JARJCN010000008">
    <property type="protein sequence ID" value="KAJ7098727.1"/>
    <property type="molecule type" value="Genomic_DNA"/>
</dbReference>
<name>A0AAD6UDE1_9AGAR</name>
<proteinExistence type="predicted"/>
<keyword evidence="2" id="KW-1185">Reference proteome</keyword>
<reference evidence="1" key="1">
    <citation type="submission" date="2023-03" db="EMBL/GenBank/DDBJ databases">
        <title>Massive genome expansion in bonnet fungi (Mycena s.s.) driven by repeated elements and novel gene families across ecological guilds.</title>
        <authorList>
            <consortium name="Lawrence Berkeley National Laboratory"/>
            <person name="Harder C.B."/>
            <person name="Miyauchi S."/>
            <person name="Viragh M."/>
            <person name="Kuo A."/>
            <person name="Thoen E."/>
            <person name="Andreopoulos B."/>
            <person name="Lu D."/>
            <person name="Skrede I."/>
            <person name="Drula E."/>
            <person name="Henrissat B."/>
            <person name="Morin E."/>
            <person name="Kohler A."/>
            <person name="Barry K."/>
            <person name="LaButti K."/>
            <person name="Morin E."/>
            <person name="Salamov A."/>
            <person name="Lipzen A."/>
            <person name="Mereny Z."/>
            <person name="Hegedus B."/>
            <person name="Baldrian P."/>
            <person name="Stursova M."/>
            <person name="Weitz H."/>
            <person name="Taylor A."/>
            <person name="Grigoriev I.V."/>
            <person name="Nagy L.G."/>
            <person name="Martin F."/>
            <person name="Kauserud H."/>
        </authorList>
    </citation>
    <scope>NUCLEOTIDE SEQUENCE</scope>
    <source>
        <strain evidence="1">CBHHK173m</strain>
    </source>
</reference>
<sequence>MPAQTTIIPQFPVEVLEQIISTTWHMMLSPSQRIVFMRSSALVNSTWADIFDLISSRDVYVPSAAFCDHLILQLRAQQPFAHAAPPSSPPSSPLWRVLLGFKKPSKMPSLKRRIVNATCRSITFQLANVDVHPDRHERLRLPMAAALDELLENLDARPLAPNLRSFTLEYLDVGFDDLPQRMSLDALPEQVKHLCVQYSYSPGMPAVLLLALQMKQQSERKAAWTSQTIREVTLIGAGPDAASDMSRACPNARVVAFSC</sequence>
<organism evidence="1 2">
    <name type="scientific">Mycena belliarum</name>
    <dbReference type="NCBI Taxonomy" id="1033014"/>
    <lineage>
        <taxon>Eukaryota</taxon>
        <taxon>Fungi</taxon>
        <taxon>Dikarya</taxon>
        <taxon>Basidiomycota</taxon>
        <taxon>Agaricomycotina</taxon>
        <taxon>Agaricomycetes</taxon>
        <taxon>Agaricomycetidae</taxon>
        <taxon>Agaricales</taxon>
        <taxon>Marasmiineae</taxon>
        <taxon>Mycenaceae</taxon>
        <taxon>Mycena</taxon>
    </lineage>
</organism>
<gene>
    <name evidence="1" type="ORF">B0H15DRAFT_821972</name>
</gene>
<comment type="caution">
    <text evidence="1">The sequence shown here is derived from an EMBL/GenBank/DDBJ whole genome shotgun (WGS) entry which is preliminary data.</text>
</comment>
<accession>A0AAD6UDE1</accession>
<protein>
    <submittedName>
        <fullName evidence="1">Uncharacterized protein</fullName>
    </submittedName>
</protein>
<evidence type="ECO:0000313" key="2">
    <source>
        <dbReference type="Proteomes" id="UP001222325"/>
    </source>
</evidence>
<dbReference type="Proteomes" id="UP001222325">
    <property type="component" value="Unassembled WGS sequence"/>
</dbReference>
<evidence type="ECO:0000313" key="1">
    <source>
        <dbReference type="EMBL" id="KAJ7098727.1"/>
    </source>
</evidence>
<dbReference type="AlphaFoldDB" id="A0AAD6UDE1"/>